<feature type="compositionally biased region" description="Basic and acidic residues" evidence="1">
    <location>
        <begin position="12"/>
        <end position="24"/>
    </location>
</feature>
<evidence type="ECO:0000313" key="3">
    <source>
        <dbReference type="Proteomes" id="UP000821853"/>
    </source>
</evidence>
<reference evidence="2 3" key="1">
    <citation type="journal article" date="2020" name="Cell">
        <title>Large-Scale Comparative Analyses of Tick Genomes Elucidate Their Genetic Diversity and Vector Capacities.</title>
        <authorList>
            <consortium name="Tick Genome and Microbiome Consortium (TIGMIC)"/>
            <person name="Jia N."/>
            <person name="Wang J."/>
            <person name="Shi W."/>
            <person name="Du L."/>
            <person name="Sun Y."/>
            <person name="Zhan W."/>
            <person name="Jiang J.F."/>
            <person name="Wang Q."/>
            <person name="Zhang B."/>
            <person name="Ji P."/>
            <person name="Bell-Sakyi L."/>
            <person name="Cui X.M."/>
            <person name="Yuan T.T."/>
            <person name="Jiang B.G."/>
            <person name="Yang W.F."/>
            <person name="Lam T.T."/>
            <person name="Chang Q.C."/>
            <person name="Ding S.J."/>
            <person name="Wang X.J."/>
            <person name="Zhu J.G."/>
            <person name="Ruan X.D."/>
            <person name="Zhao L."/>
            <person name="Wei J.T."/>
            <person name="Ye R.Z."/>
            <person name="Que T.C."/>
            <person name="Du C.H."/>
            <person name="Zhou Y.H."/>
            <person name="Cheng J.X."/>
            <person name="Dai P.F."/>
            <person name="Guo W.B."/>
            <person name="Han X.H."/>
            <person name="Huang E.J."/>
            <person name="Li L.F."/>
            <person name="Wei W."/>
            <person name="Gao Y.C."/>
            <person name="Liu J.Z."/>
            <person name="Shao H.Z."/>
            <person name="Wang X."/>
            <person name="Wang C.C."/>
            <person name="Yang T.C."/>
            <person name="Huo Q.B."/>
            <person name="Li W."/>
            <person name="Chen H.Y."/>
            <person name="Chen S.E."/>
            <person name="Zhou L.G."/>
            <person name="Ni X.B."/>
            <person name="Tian J.H."/>
            <person name="Sheng Y."/>
            <person name="Liu T."/>
            <person name="Pan Y.S."/>
            <person name="Xia L.Y."/>
            <person name="Li J."/>
            <person name="Zhao F."/>
            <person name="Cao W.C."/>
        </authorList>
    </citation>
    <scope>NUCLEOTIDE SEQUENCE [LARGE SCALE GENOMIC DNA]</scope>
    <source>
        <strain evidence="2">HaeL-2018</strain>
    </source>
</reference>
<name>A0A9J6FNH0_HAELO</name>
<feature type="region of interest" description="Disordered" evidence="1">
    <location>
        <begin position="1"/>
        <end position="28"/>
    </location>
</feature>
<protein>
    <submittedName>
        <fullName evidence="2">Uncharacterized protein</fullName>
    </submittedName>
</protein>
<evidence type="ECO:0000256" key="1">
    <source>
        <dbReference type="SAM" id="MobiDB-lite"/>
    </source>
</evidence>
<organism evidence="2 3">
    <name type="scientific">Haemaphysalis longicornis</name>
    <name type="common">Bush tick</name>
    <dbReference type="NCBI Taxonomy" id="44386"/>
    <lineage>
        <taxon>Eukaryota</taxon>
        <taxon>Metazoa</taxon>
        <taxon>Ecdysozoa</taxon>
        <taxon>Arthropoda</taxon>
        <taxon>Chelicerata</taxon>
        <taxon>Arachnida</taxon>
        <taxon>Acari</taxon>
        <taxon>Parasitiformes</taxon>
        <taxon>Ixodida</taxon>
        <taxon>Ixodoidea</taxon>
        <taxon>Ixodidae</taxon>
        <taxon>Haemaphysalinae</taxon>
        <taxon>Haemaphysalis</taxon>
    </lineage>
</organism>
<gene>
    <name evidence="2" type="ORF">HPB48_020644</name>
</gene>
<dbReference type="AlphaFoldDB" id="A0A9J6FNH0"/>
<keyword evidence="3" id="KW-1185">Reference proteome</keyword>
<evidence type="ECO:0000313" key="2">
    <source>
        <dbReference type="EMBL" id="KAH9364722.1"/>
    </source>
</evidence>
<dbReference type="Proteomes" id="UP000821853">
    <property type="component" value="Chromosome 10"/>
</dbReference>
<proteinExistence type="predicted"/>
<dbReference type="VEuPathDB" id="VectorBase:HLOH_053445"/>
<dbReference type="EMBL" id="JABSTR010000002">
    <property type="protein sequence ID" value="KAH9364722.1"/>
    <property type="molecule type" value="Genomic_DNA"/>
</dbReference>
<comment type="caution">
    <text evidence="2">The sequence shown here is derived from an EMBL/GenBank/DDBJ whole genome shotgun (WGS) entry which is preliminary data.</text>
</comment>
<sequence>MYRHVSNGEDAQTPRDRPQLREDAVPTVFPNKTRQYTAVLPVLQRQDSSEGLTKRFKTEKVPVTCYDCEEK</sequence>
<accession>A0A9J6FNH0</accession>